<dbReference type="Proteomes" id="UP000774326">
    <property type="component" value="Unassembled WGS sequence"/>
</dbReference>
<dbReference type="SMART" id="SM00321">
    <property type="entry name" value="WSC"/>
    <property type="match status" value="1"/>
</dbReference>
<accession>A0A9P8Q384</accession>
<evidence type="ECO:0000256" key="2">
    <source>
        <dbReference type="ARBA" id="ARBA00022692"/>
    </source>
</evidence>
<evidence type="ECO:0000256" key="3">
    <source>
        <dbReference type="ARBA" id="ARBA00022729"/>
    </source>
</evidence>
<proteinExistence type="predicted"/>
<comment type="subcellular location">
    <subcellularLocation>
        <location evidence="1">Membrane</location>
        <topology evidence="1">Single-pass membrane protein</topology>
    </subcellularLocation>
</comment>
<keyword evidence="4 8" id="KW-1133">Transmembrane helix</keyword>
<keyword evidence="2 8" id="KW-0812">Transmembrane</keyword>
<evidence type="ECO:0000313" key="12">
    <source>
        <dbReference type="Proteomes" id="UP000774326"/>
    </source>
</evidence>
<dbReference type="PANTHER" id="PTHR24269:SF16">
    <property type="entry name" value="PROTEIN SLG1"/>
    <property type="match status" value="1"/>
</dbReference>
<dbReference type="PANTHER" id="PTHR24269">
    <property type="entry name" value="KREMEN PROTEIN"/>
    <property type="match status" value="1"/>
</dbReference>
<evidence type="ECO:0000313" key="11">
    <source>
        <dbReference type="EMBL" id="KAH3682302.1"/>
    </source>
</evidence>
<dbReference type="OrthoDB" id="5985073at2759"/>
<evidence type="ECO:0000256" key="4">
    <source>
        <dbReference type="ARBA" id="ARBA00022989"/>
    </source>
</evidence>
<protein>
    <recommendedName>
        <fullName evidence="10">WSC domain-containing protein</fullName>
    </recommendedName>
</protein>
<organism evidence="11 12">
    <name type="scientific">Wickerhamomyces pijperi</name>
    <name type="common">Yeast</name>
    <name type="synonym">Pichia pijperi</name>
    <dbReference type="NCBI Taxonomy" id="599730"/>
    <lineage>
        <taxon>Eukaryota</taxon>
        <taxon>Fungi</taxon>
        <taxon>Dikarya</taxon>
        <taxon>Ascomycota</taxon>
        <taxon>Saccharomycotina</taxon>
        <taxon>Saccharomycetes</taxon>
        <taxon>Phaffomycetales</taxon>
        <taxon>Wickerhamomycetaceae</taxon>
        <taxon>Wickerhamomyces</taxon>
    </lineage>
</organism>
<dbReference type="AlphaFoldDB" id="A0A9P8Q384"/>
<feature type="region of interest" description="Disordered" evidence="7">
    <location>
        <begin position="111"/>
        <end position="173"/>
    </location>
</feature>
<dbReference type="Pfam" id="PF01822">
    <property type="entry name" value="WSC"/>
    <property type="match status" value="1"/>
</dbReference>
<reference evidence="11" key="2">
    <citation type="submission" date="2021-01" db="EMBL/GenBank/DDBJ databases">
        <authorList>
            <person name="Schikora-Tamarit M.A."/>
        </authorList>
    </citation>
    <scope>NUCLEOTIDE SEQUENCE</scope>
    <source>
        <strain evidence="11">CBS2887</strain>
    </source>
</reference>
<feature type="transmembrane region" description="Helical" evidence="8">
    <location>
        <begin position="236"/>
        <end position="257"/>
    </location>
</feature>
<evidence type="ECO:0000256" key="1">
    <source>
        <dbReference type="ARBA" id="ARBA00004167"/>
    </source>
</evidence>
<feature type="signal peptide" evidence="9">
    <location>
        <begin position="1"/>
        <end position="22"/>
    </location>
</feature>
<name>A0A9P8Q384_WICPI</name>
<evidence type="ECO:0000259" key="10">
    <source>
        <dbReference type="PROSITE" id="PS51212"/>
    </source>
</evidence>
<dbReference type="InterPro" id="IPR002889">
    <property type="entry name" value="WSC_carb-bd"/>
</dbReference>
<evidence type="ECO:0000256" key="6">
    <source>
        <dbReference type="ARBA" id="ARBA00023180"/>
    </source>
</evidence>
<evidence type="ECO:0000256" key="9">
    <source>
        <dbReference type="SAM" id="SignalP"/>
    </source>
</evidence>
<sequence length="350" mass="36650">MHILNKNLLITTPLLLSSLTKAYSLLGCYSSLPSSFGSVMEYTWQSSSYCYSQCSGYSYFALSEGNGCYCGNDAPSGDTTSGCTTACFGYNKEMCGGSGVYDVYAASDNSDSANDDSNTGSTETTATSDTTTLATKATTSGTQTTTGTTTGTTTATTSTAASTTATSTETTSQTTKITTELQGGTTVVIYSTIDLKPSVVTSVVSTTTNKSSPSSTSTSSSSSATKKSSSSIVGRVVGGVVGGAVAIILLVLLILFLRRRNSSSDTLDDTHIEEPNEVLSDSAYHAALKRDKSTASRPLSNPFLSKEEVMIDQRLNPVLLGRRRISEGSLADEADYSRKILRVANPDDEL</sequence>
<keyword evidence="6" id="KW-0325">Glycoprotein</keyword>
<reference evidence="11" key="1">
    <citation type="journal article" date="2021" name="Open Biol.">
        <title>Shared evolutionary footprints suggest mitochondrial oxidative damage underlies multiple complex I losses in fungi.</title>
        <authorList>
            <person name="Schikora-Tamarit M.A."/>
            <person name="Marcet-Houben M."/>
            <person name="Nosek J."/>
            <person name="Gabaldon T."/>
        </authorList>
    </citation>
    <scope>NUCLEOTIDE SEQUENCE</scope>
    <source>
        <strain evidence="11">CBS2887</strain>
    </source>
</reference>
<feature type="domain" description="WSC" evidence="10">
    <location>
        <begin position="22"/>
        <end position="107"/>
    </location>
</feature>
<evidence type="ECO:0000256" key="8">
    <source>
        <dbReference type="SAM" id="Phobius"/>
    </source>
</evidence>
<dbReference type="InterPro" id="IPR051836">
    <property type="entry name" value="Kremen_rcpt"/>
</dbReference>
<keyword evidence="5 8" id="KW-0472">Membrane</keyword>
<feature type="region of interest" description="Disordered" evidence="7">
    <location>
        <begin position="206"/>
        <end position="228"/>
    </location>
</feature>
<dbReference type="EMBL" id="JAEUBG010003780">
    <property type="protein sequence ID" value="KAH3682302.1"/>
    <property type="molecule type" value="Genomic_DNA"/>
</dbReference>
<evidence type="ECO:0000256" key="7">
    <source>
        <dbReference type="SAM" id="MobiDB-lite"/>
    </source>
</evidence>
<keyword evidence="12" id="KW-1185">Reference proteome</keyword>
<dbReference type="PROSITE" id="PS51212">
    <property type="entry name" value="WSC"/>
    <property type="match status" value="1"/>
</dbReference>
<keyword evidence="3 9" id="KW-0732">Signal</keyword>
<gene>
    <name evidence="11" type="ORF">WICPIJ_006717</name>
</gene>
<feature type="chain" id="PRO_5040513835" description="WSC domain-containing protein" evidence="9">
    <location>
        <begin position="23"/>
        <end position="350"/>
    </location>
</feature>
<evidence type="ECO:0000256" key="5">
    <source>
        <dbReference type="ARBA" id="ARBA00023136"/>
    </source>
</evidence>
<comment type="caution">
    <text evidence="11">The sequence shown here is derived from an EMBL/GenBank/DDBJ whole genome shotgun (WGS) entry which is preliminary data.</text>
</comment>
<dbReference type="GO" id="GO:0005886">
    <property type="term" value="C:plasma membrane"/>
    <property type="evidence" value="ECO:0007669"/>
    <property type="project" value="TreeGrafter"/>
</dbReference>